<dbReference type="EMBL" id="MZMZ02001912">
    <property type="protein sequence ID" value="RQM27951.1"/>
    <property type="molecule type" value="Genomic_DNA"/>
</dbReference>
<protein>
    <submittedName>
        <fullName evidence="2">Uncharacterized protein</fullName>
    </submittedName>
</protein>
<sequence>MIERRHQQGWMWKVIFVSVLSGVVGYLLPLLLTESPDQRRAALVATQTVLLQRDHTIRQKFAGLKTDLNAYEVAVGDIWKVSALRKLRDDHVLRESHEHLDAIKTSMLERRAAMVSLLADTTRSIHDAISTLREHSAYPSSEHCTEHNVLVEEGTKPPLDDTITLLDLPPTTPTTLVTLVAFSLVSEHHRRGAGGDGDYSMIQGFFSPRQKQRPRPPSNDAIHPHAVENCTMPPPPSEVVRHRVLPEVVVGSAEVEGAIVRTKAPLLPTSAAAPRPDRVYHPKHALNHNTKLGLACLAKLKPIFSKHAHKAKEQAVKITAPQLRLPIHEPEHVQMLLRTRDVKLASLKTPNHQWLAVVDDMAKFMV</sequence>
<name>A0A3R7WKD9_APHAT</name>
<gene>
    <name evidence="2" type="ORF">B5M09_000867</name>
</gene>
<accession>A0A3R7WKD9</accession>
<organism evidence="2 3">
    <name type="scientific">Aphanomyces astaci</name>
    <name type="common">Crayfish plague agent</name>
    <dbReference type="NCBI Taxonomy" id="112090"/>
    <lineage>
        <taxon>Eukaryota</taxon>
        <taxon>Sar</taxon>
        <taxon>Stramenopiles</taxon>
        <taxon>Oomycota</taxon>
        <taxon>Saprolegniomycetes</taxon>
        <taxon>Saprolegniales</taxon>
        <taxon>Verrucalvaceae</taxon>
        <taxon>Aphanomyces</taxon>
    </lineage>
</organism>
<reference evidence="2" key="1">
    <citation type="submission" date="2018-07" db="EMBL/GenBank/DDBJ databases">
        <title>Annotation of Aphanomyces astaci genome assembly.</title>
        <authorList>
            <person name="Studholme D.J."/>
        </authorList>
    </citation>
    <scope>NUCLEOTIDE SEQUENCE [LARGE SCALE GENOMIC DNA]</scope>
    <source>
        <strain evidence="2">Pc</strain>
    </source>
</reference>
<dbReference type="Proteomes" id="UP000284702">
    <property type="component" value="Unassembled WGS sequence"/>
</dbReference>
<keyword evidence="1" id="KW-0472">Membrane</keyword>
<proteinExistence type="predicted"/>
<keyword evidence="1" id="KW-1133">Transmembrane helix</keyword>
<evidence type="ECO:0000313" key="2">
    <source>
        <dbReference type="EMBL" id="RQM27951.1"/>
    </source>
</evidence>
<keyword evidence="1" id="KW-0812">Transmembrane</keyword>
<feature type="transmembrane region" description="Helical" evidence="1">
    <location>
        <begin position="12"/>
        <end position="32"/>
    </location>
</feature>
<comment type="caution">
    <text evidence="2">The sequence shown here is derived from an EMBL/GenBank/DDBJ whole genome shotgun (WGS) entry which is preliminary data.</text>
</comment>
<dbReference type="VEuPathDB" id="FungiDB:H257_14994"/>
<evidence type="ECO:0000256" key="1">
    <source>
        <dbReference type="SAM" id="Phobius"/>
    </source>
</evidence>
<keyword evidence="3" id="KW-1185">Reference proteome</keyword>
<evidence type="ECO:0000313" key="3">
    <source>
        <dbReference type="Proteomes" id="UP000284702"/>
    </source>
</evidence>
<dbReference type="VEuPathDB" id="FungiDB:H257_14993"/>
<dbReference type="AlphaFoldDB" id="A0A3R7WKD9"/>